<accession>A0A0A2EK65</accession>
<dbReference type="AlphaFoldDB" id="A0A0A2EK65"/>
<dbReference type="CDD" id="cd02440">
    <property type="entry name" value="AdoMet_MTases"/>
    <property type="match status" value="1"/>
</dbReference>
<dbReference type="EMBL" id="JQJD01000051">
    <property type="protein sequence ID" value="KGN79251.1"/>
    <property type="molecule type" value="Genomic_DNA"/>
</dbReference>
<dbReference type="InterPro" id="IPR002052">
    <property type="entry name" value="DNA_methylase_N6_adenine_CS"/>
</dbReference>
<evidence type="ECO:0000313" key="5">
    <source>
        <dbReference type="Proteomes" id="UP000030125"/>
    </source>
</evidence>
<dbReference type="OrthoDB" id="5383291at2"/>
<dbReference type="GO" id="GO:0032259">
    <property type="term" value="P:methylation"/>
    <property type="evidence" value="ECO:0007669"/>
    <property type="project" value="UniProtKB-KW"/>
</dbReference>
<evidence type="ECO:0000259" key="3">
    <source>
        <dbReference type="Pfam" id="PF05175"/>
    </source>
</evidence>
<dbReference type="RefSeq" id="WP_036852350.1">
    <property type="nucleotide sequence ID" value="NZ_JQJD01000051.1"/>
</dbReference>
<protein>
    <recommendedName>
        <fullName evidence="3">Methyltransferase small domain-containing protein</fullName>
    </recommendedName>
</protein>
<keyword evidence="2" id="KW-0949">S-adenosyl-L-methionine</keyword>
<evidence type="ECO:0000256" key="2">
    <source>
        <dbReference type="ARBA" id="ARBA00022691"/>
    </source>
</evidence>
<dbReference type="eggNOG" id="COG4123">
    <property type="taxonomic scope" value="Bacteria"/>
</dbReference>
<evidence type="ECO:0000313" key="4">
    <source>
        <dbReference type="EMBL" id="KGN79251.1"/>
    </source>
</evidence>
<feature type="domain" description="Methyltransferase small" evidence="3">
    <location>
        <begin position="41"/>
        <end position="162"/>
    </location>
</feature>
<reference evidence="4 5" key="1">
    <citation type="submission" date="2014-08" db="EMBL/GenBank/DDBJ databases">
        <title>Porphyromonas cangingivalis strain:COT-109_OH1386 Genome sequencing.</title>
        <authorList>
            <person name="Wallis C."/>
            <person name="Deusch O."/>
            <person name="O'Flynn C."/>
            <person name="Davis I."/>
            <person name="Jospin G."/>
            <person name="Darling A.E."/>
            <person name="Coil D.A."/>
            <person name="Alexiev A."/>
            <person name="Horsfall A."/>
            <person name="Kirkwood N."/>
            <person name="Harris S."/>
            <person name="Eisen J.A."/>
        </authorList>
    </citation>
    <scope>NUCLEOTIDE SEQUENCE [LARGE SCALE GENOMIC DNA]</scope>
    <source>
        <strain evidence="5">COT-109 OH1386</strain>
    </source>
</reference>
<dbReference type="SUPFAM" id="SSF53335">
    <property type="entry name" value="S-adenosyl-L-methionine-dependent methyltransferases"/>
    <property type="match status" value="1"/>
</dbReference>
<dbReference type="STRING" id="36874.HQ34_00155"/>
<proteinExistence type="predicted"/>
<evidence type="ECO:0000256" key="1">
    <source>
        <dbReference type="ARBA" id="ARBA00022603"/>
    </source>
</evidence>
<dbReference type="Proteomes" id="UP000030125">
    <property type="component" value="Unassembled WGS sequence"/>
</dbReference>
<name>A0A0A2EK65_PORCN</name>
<dbReference type="Pfam" id="PF05175">
    <property type="entry name" value="MTS"/>
    <property type="match status" value="1"/>
</dbReference>
<dbReference type="PROSITE" id="PS00092">
    <property type="entry name" value="N6_MTASE"/>
    <property type="match status" value="1"/>
</dbReference>
<keyword evidence="1" id="KW-0489">Methyltransferase</keyword>
<dbReference type="GO" id="GO:0008170">
    <property type="term" value="F:N-methyltransferase activity"/>
    <property type="evidence" value="ECO:0007669"/>
    <property type="project" value="UniProtKB-ARBA"/>
</dbReference>
<organism evidence="4 5">
    <name type="scientific">Porphyromonas cangingivalis</name>
    <dbReference type="NCBI Taxonomy" id="36874"/>
    <lineage>
        <taxon>Bacteria</taxon>
        <taxon>Pseudomonadati</taxon>
        <taxon>Bacteroidota</taxon>
        <taxon>Bacteroidia</taxon>
        <taxon>Bacteroidales</taxon>
        <taxon>Porphyromonadaceae</taxon>
        <taxon>Porphyromonas</taxon>
    </lineage>
</organism>
<dbReference type="PANTHER" id="PTHR47739">
    <property type="entry name" value="TRNA1(VAL) (ADENINE(37)-N6)-METHYLTRANSFERASE"/>
    <property type="match status" value="1"/>
</dbReference>
<dbReference type="GO" id="GO:0008757">
    <property type="term" value="F:S-adenosylmethionine-dependent methyltransferase activity"/>
    <property type="evidence" value="ECO:0007669"/>
    <property type="project" value="UniProtKB-ARBA"/>
</dbReference>
<keyword evidence="1" id="KW-0808">Transferase</keyword>
<gene>
    <name evidence="4" type="ORF">HQ35_08075</name>
</gene>
<dbReference type="Gene3D" id="3.40.50.150">
    <property type="entry name" value="Vaccinia Virus protein VP39"/>
    <property type="match status" value="1"/>
</dbReference>
<sequence length="240" mass="27263">MRRYEPFMFKYFKIHQQESAMKVGTDAVLLGAYVPVPADRPIRVLDVGSGTGIVGLMVAQRSPMARVTCVELSEEAVRESLRSISESPFFDRVEAVCSDFLDYTPEEHYDLIISNPPFFTETHQALGKHRNQARHIGGLTPEGFFGHARKYLRPDGRVVVITAVSSFDRFRAAADEHSLFLQAVLLVRPLRNAPVKRVVATWGFDAVDSVELDDLFIEVARHHYSERFGELTKDFYLTRK</sequence>
<keyword evidence="5" id="KW-1185">Reference proteome</keyword>
<dbReference type="InterPro" id="IPR029063">
    <property type="entry name" value="SAM-dependent_MTases_sf"/>
</dbReference>
<dbReference type="PANTHER" id="PTHR47739:SF1">
    <property type="entry name" value="TRNA1(VAL) (ADENINE(37)-N6)-METHYLTRANSFERASE"/>
    <property type="match status" value="1"/>
</dbReference>
<comment type="caution">
    <text evidence="4">The sequence shown here is derived from an EMBL/GenBank/DDBJ whole genome shotgun (WGS) entry which is preliminary data.</text>
</comment>
<dbReference type="InterPro" id="IPR050210">
    <property type="entry name" value="tRNA_Adenine-N(6)_MTase"/>
</dbReference>
<dbReference type="GO" id="GO:0003676">
    <property type="term" value="F:nucleic acid binding"/>
    <property type="evidence" value="ECO:0007669"/>
    <property type="project" value="InterPro"/>
</dbReference>
<dbReference type="InterPro" id="IPR007848">
    <property type="entry name" value="Small_mtfrase_dom"/>
</dbReference>